<protein>
    <submittedName>
        <fullName evidence="1">Unkown protein</fullName>
    </submittedName>
</protein>
<organism evidence="1">
    <name type="scientific">Riptortus pedestris</name>
    <name type="common">Bean bug</name>
    <dbReference type="NCBI Taxonomy" id="329032"/>
    <lineage>
        <taxon>Eukaryota</taxon>
        <taxon>Metazoa</taxon>
        <taxon>Ecdysozoa</taxon>
        <taxon>Arthropoda</taxon>
        <taxon>Hexapoda</taxon>
        <taxon>Insecta</taxon>
        <taxon>Pterygota</taxon>
        <taxon>Neoptera</taxon>
        <taxon>Paraneoptera</taxon>
        <taxon>Hemiptera</taxon>
        <taxon>Heteroptera</taxon>
        <taxon>Panheteroptera</taxon>
        <taxon>Pentatomomorpha</taxon>
        <taxon>Coreoidea</taxon>
        <taxon>Alydidae</taxon>
        <taxon>Riptortus</taxon>
    </lineage>
</organism>
<proteinExistence type="evidence at transcript level"/>
<accession>R4WU25</accession>
<dbReference type="AlphaFoldDB" id="R4WU25"/>
<dbReference type="EMBL" id="AK418217">
    <property type="protein sequence ID" value="BAN21432.1"/>
    <property type="molecule type" value="mRNA"/>
</dbReference>
<evidence type="ECO:0000313" key="1">
    <source>
        <dbReference type="EMBL" id="BAN21432.1"/>
    </source>
</evidence>
<sequence>MPNKRYIFTIPPKPLNMISIPPAPREIANDGVVHRPARNGSGDGPLIFAIPGEIQQ</sequence>
<reference evidence="1" key="1">
    <citation type="journal article" date="2013" name="PLoS ONE">
        <title>Gene expression in gut symbiotic organ of stinkbug affected by extracellular bacterial symbiont.</title>
        <authorList>
            <person name="Futahashi R."/>
            <person name="Tanaka K."/>
            <person name="Tanahashi M."/>
            <person name="Nikoh N."/>
            <person name="Kikuchi Y."/>
            <person name="Lee B.L."/>
            <person name="Fukatsu T."/>
        </authorList>
    </citation>
    <scope>NUCLEOTIDE SEQUENCE</scope>
    <source>
        <tissue evidence="1">Midgut</tissue>
    </source>
</reference>
<name>R4WU25_RIPPE</name>